<feature type="region of interest" description="Disordered" evidence="3">
    <location>
        <begin position="1101"/>
        <end position="1182"/>
    </location>
</feature>
<dbReference type="AlphaFoldDB" id="A0A4T0I2U1"/>
<dbReference type="InterPro" id="IPR016130">
    <property type="entry name" value="Tyr_Pase_AS"/>
</dbReference>
<dbReference type="GO" id="GO:0004438">
    <property type="term" value="F:phosphatidylinositol-3-phosphate phosphatase activity"/>
    <property type="evidence" value="ECO:0007669"/>
    <property type="project" value="TreeGrafter"/>
</dbReference>
<name>A0A4T0I2U1_WALIC</name>
<proteinExistence type="predicted"/>
<protein>
    <recommendedName>
        <fullName evidence="4">Myotubularin phosphatase domain-containing protein</fullName>
    </recommendedName>
</protein>
<dbReference type="InterPro" id="IPR029021">
    <property type="entry name" value="Prot-tyrosine_phosphatase-like"/>
</dbReference>
<dbReference type="Pfam" id="PF05179">
    <property type="entry name" value="CDC73_C"/>
    <property type="match status" value="1"/>
</dbReference>
<dbReference type="Proteomes" id="UP000306954">
    <property type="component" value="Unassembled WGS sequence"/>
</dbReference>
<feature type="compositionally biased region" description="Low complexity" evidence="3">
    <location>
        <begin position="985"/>
        <end position="1041"/>
    </location>
</feature>
<dbReference type="Pfam" id="PF06602">
    <property type="entry name" value="Myotub-related"/>
    <property type="match status" value="1"/>
</dbReference>
<feature type="binding site" evidence="2">
    <location>
        <begin position="606"/>
        <end position="607"/>
    </location>
    <ligand>
        <name>substrate</name>
    </ligand>
</feature>
<feature type="compositionally biased region" description="Low complexity" evidence="3">
    <location>
        <begin position="1228"/>
        <end position="1237"/>
    </location>
</feature>
<evidence type="ECO:0000256" key="2">
    <source>
        <dbReference type="PIRSR" id="PIRSR630564-2"/>
    </source>
</evidence>
<dbReference type="GO" id="GO:0005737">
    <property type="term" value="C:cytoplasm"/>
    <property type="evidence" value="ECO:0007669"/>
    <property type="project" value="TreeGrafter"/>
</dbReference>
<feature type="binding site" evidence="2">
    <location>
        <begin position="689"/>
        <end position="695"/>
    </location>
    <ligand>
        <name>substrate</name>
    </ligand>
</feature>
<feature type="region of interest" description="Disordered" evidence="3">
    <location>
        <begin position="925"/>
        <end position="959"/>
    </location>
</feature>
<dbReference type="Gene3D" id="3.40.50.11990">
    <property type="entry name" value="RNA polymerase II accessory factor, Cdc73 C-terminal domain"/>
    <property type="match status" value="1"/>
</dbReference>
<dbReference type="InterPro" id="IPR038103">
    <property type="entry name" value="CDC73_C_sf"/>
</dbReference>
<evidence type="ECO:0000256" key="3">
    <source>
        <dbReference type="SAM" id="MobiDB-lite"/>
    </source>
</evidence>
<comment type="caution">
    <text evidence="5">The sequence shown here is derived from an EMBL/GenBank/DDBJ whole genome shotgun (WGS) entry which is preliminary data.</text>
</comment>
<evidence type="ECO:0000256" key="1">
    <source>
        <dbReference type="PIRSR" id="PIRSR630564-1"/>
    </source>
</evidence>
<evidence type="ECO:0000259" key="4">
    <source>
        <dbReference type="PROSITE" id="PS51339"/>
    </source>
</evidence>
<dbReference type="PROSITE" id="PS51339">
    <property type="entry name" value="PPASE_MYOTUBULARIN"/>
    <property type="match status" value="1"/>
</dbReference>
<dbReference type="EMBL" id="SPOF01000026">
    <property type="protein sequence ID" value="TIB11056.1"/>
    <property type="molecule type" value="Genomic_DNA"/>
</dbReference>
<feature type="compositionally biased region" description="Acidic residues" evidence="3">
    <location>
        <begin position="1160"/>
        <end position="1172"/>
    </location>
</feature>
<reference evidence="5 6" key="1">
    <citation type="submission" date="2019-03" db="EMBL/GenBank/DDBJ databases">
        <title>Sequencing 23 genomes of Wallemia ichthyophaga.</title>
        <authorList>
            <person name="Gostincar C."/>
        </authorList>
    </citation>
    <scope>NUCLEOTIDE SEQUENCE [LARGE SCALE GENOMIC DNA]</scope>
    <source>
        <strain evidence="5 6">EXF-8621</strain>
    </source>
</reference>
<dbReference type="InterPro" id="IPR010569">
    <property type="entry name" value="Myotubularin-like_Pase_dom"/>
</dbReference>
<feature type="compositionally biased region" description="Low complexity" evidence="3">
    <location>
        <begin position="1130"/>
        <end position="1146"/>
    </location>
</feature>
<dbReference type="PANTHER" id="PTHR10807:SF128">
    <property type="entry name" value="PHOSPHATIDYLINOSITOL-3,5-BISPHOSPHATE 3-PHOSPHATASE"/>
    <property type="match status" value="1"/>
</dbReference>
<evidence type="ECO:0000313" key="6">
    <source>
        <dbReference type="Proteomes" id="UP000306954"/>
    </source>
</evidence>
<feature type="region of interest" description="Disordered" evidence="3">
    <location>
        <begin position="985"/>
        <end position="1046"/>
    </location>
</feature>
<gene>
    <name evidence="5" type="ORF">E3P90_02563</name>
</gene>
<feature type="compositionally biased region" description="Polar residues" evidence="3">
    <location>
        <begin position="1147"/>
        <end position="1157"/>
    </location>
</feature>
<feature type="compositionally biased region" description="Polar residues" evidence="3">
    <location>
        <begin position="1201"/>
        <end position="1219"/>
    </location>
</feature>
<dbReference type="GO" id="GO:0016020">
    <property type="term" value="C:membrane"/>
    <property type="evidence" value="ECO:0007669"/>
    <property type="project" value="TreeGrafter"/>
</dbReference>
<feature type="compositionally biased region" description="Polar residues" evidence="3">
    <location>
        <begin position="949"/>
        <end position="959"/>
    </location>
</feature>
<feature type="compositionally biased region" description="Basic and acidic residues" evidence="3">
    <location>
        <begin position="1115"/>
        <end position="1125"/>
    </location>
</feature>
<organism evidence="5 6">
    <name type="scientific">Wallemia ichthyophaga</name>
    <dbReference type="NCBI Taxonomy" id="245174"/>
    <lineage>
        <taxon>Eukaryota</taxon>
        <taxon>Fungi</taxon>
        <taxon>Dikarya</taxon>
        <taxon>Basidiomycota</taxon>
        <taxon>Wallemiomycotina</taxon>
        <taxon>Wallemiomycetes</taxon>
        <taxon>Wallemiales</taxon>
        <taxon>Wallemiaceae</taxon>
        <taxon>Wallemia</taxon>
    </lineage>
</organism>
<dbReference type="GO" id="GO:0046856">
    <property type="term" value="P:phosphatidylinositol dephosphorylation"/>
    <property type="evidence" value="ECO:0007669"/>
    <property type="project" value="TreeGrafter"/>
</dbReference>
<feature type="domain" description="Myotubularin phosphatase" evidence="4">
    <location>
        <begin position="446"/>
        <end position="904"/>
    </location>
</feature>
<evidence type="ECO:0000313" key="5">
    <source>
        <dbReference type="EMBL" id="TIB11056.1"/>
    </source>
</evidence>
<dbReference type="InterPro" id="IPR031336">
    <property type="entry name" value="CDC73_C"/>
</dbReference>
<dbReference type="SUPFAM" id="SSF52799">
    <property type="entry name" value="(Phosphotyrosine protein) phosphatases II"/>
    <property type="match status" value="1"/>
</dbReference>
<accession>A0A4T0I2U1</accession>
<dbReference type="InterPro" id="IPR030564">
    <property type="entry name" value="Myotubularin"/>
</dbReference>
<feature type="region of interest" description="Disordered" evidence="3">
    <location>
        <begin position="1197"/>
        <end position="1260"/>
    </location>
</feature>
<dbReference type="PROSITE" id="PS00383">
    <property type="entry name" value="TYR_PHOSPHATASE_1"/>
    <property type="match status" value="1"/>
</dbReference>
<feature type="compositionally biased region" description="Polar residues" evidence="3">
    <location>
        <begin position="1241"/>
        <end position="1252"/>
    </location>
</feature>
<dbReference type="PANTHER" id="PTHR10807">
    <property type="entry name" value="MYOTUBULARIN-RELATED"/>
    <property type="match status" value="1"/>
</dbReference>
<feature type="active site" description="Phosphocysteine intermediate" evidence="1">
    <location>
        <position position="689"/>
    </location>
</feature>
<sequence>MSTPLLQLKDRINKNIKINYKSDNGDYTDDITKAISIELDTLYPRNTPVKLTGYKDDEEYPLDTLIIAISLKHLPFIEYMKQSKHLAVGFISALDRKSVIDFLLSKSDKKRYTTNNQDKEKVKRIKLKEIELDDRLSSLRGHKPALFTNLQQSIAQKLQSYNKPSKPVSKPQLKPKNLSPIIILSSSPTSLLTMYNVKPFLSQATFIPSNIAKDMAKDNQQSVDDLITIYRSKPNEQTSKWYIINSVETLNKFGPDAWQRVVCVVTTGQLWQFKLYKWSNPRDLFRNVKGVYLHYSNESINSNIKDWNVSTFAVDKDKRHTDKSLVSNFWRQLDSWIATNKPFLTNIQIICNNNPATAHLSNGSLCIRIAHQIIEISPPLIQHALLDNIILAVRLRDLSALHLSFNDAHTAEEYYNALKSACLALKRPSIYNLPAFHRSSPPNPSSWSIYDPIDEFNRQGLADNKLWRITHMNKAYSLCPTYPAILVVPAKISDSVLNYASRYRSRQRIPTLTYMHWNNSATITRSAQPLVGLKNARSIQDEKLIETIFTSHVHVESASAYGSTPTNLIMDARPTTNAMAQLANGAGTENMDHYKQCKKVYLGIENIHIIRDSLGRVLDALGLSDPAGLRGGGGSSSSNSSSSTTIDHHLLRNTLQKSGYMKHIHAILAGTLTTVKNIHVHSSHVLVHCSDGWDRTSQVVSLAQICLDPFYRTKRGLAVLIEKDFVSFGHKFAERSGHHTHRPFYRTDKVSGEIARDREGEAANMHDKFSLFPGQSQSQSHKEISPVFLQFLDCLWQIQRQHPERFEYNDRFLLALLREVYSCTSGSFLADSERARRVPDPLDGMHRTPVVESTSAVWDYILDDSTREEFSNSSYNPTLDERSKGDMGVLLPSPAQIRWWTGLFGMQADCDTSTTQDAAETVEKAADDPVLNASANVGKGGLGLKGDNGPSSGRKSSTGQLASYFDSWSKSGVSGVSAAAAAASATAPASSSKTNSTSTSTPSSNISTQSTHSTPSTSTHRFLSNPSKSPSLSSHTTSNTSMFSKFTKPMSGNMNVNMNMAGVANMARGLGTHVHTHVSNLGHFGAGLASEYANMESRFGGLRVGESDDGSGSESKSKTKQDDSLPPRLRAGGSRSGSTSASGRSTPTYTTNNTNVDTLFDQDDQDGPENQEESAAIPHKLKESLSVENVLGLGKEHDAHTQPQLQKASQSLSHLQNHPPSRIQAPRQTKQTQSQQKQKLENVQYTDSQQKQDPLGVKYM</sequence>